<keyword evidence="2" id="KW-1185">Reference proteome</keyword>
<reference evidence="1 2" key="1">
    <citation type="journal article" date="2023" name="Mol. Phylogenet. Evol.">
        <title>Genome-scale phylogeny and comparative genomics of the fungal order Sordariales.</title>
        <authorList>
            <person name="Hensen N."/>
            <person name="Bonometti L."/>
            <person name="Westerberg I."/>
            <person name="Brannstrom I.O."/>
            <person name="Guillou S."/>
            <person name="Cros-Aarteil S."/>
            <person name="Calhoun S."/>
            <person name="Haridas S."/>
            <person name="Kuo A."/>
            <person name="Mondo S."/>
            <person name="Pangilinan J."/>
            <person name="Riley R."/>
            <person name="LaButti K."/>
            <person name="Andreopoulos B."/>
            <person name="Lipzen A."/>
            <person name="Chen C."/>
            <person name="Yan M."/>
            <person name="Daum C."/>
            <person name="Ng V."/>
            <person name="Clum A."/>
            <person name="Steindorff A."/>
            <person name="Ohm R.A."/>
            <person name="Martin F."/>
            <person name="Silar P."/>
            <person name="Natvig D.O."/>
            <person name="Lalanne C."/>
            <person name="Gautier V."/>
            <person name="Ament-Velasquez S.L."/>
            <person name="Kruys A."/>
            <person name="Hutchinson M.I."/>
            <person name="Powell A.J."/>
            <person name="Barry K."/>
            <person name="Miller A.N."/>
            <person name="Grigoriev I.V."/>
            <person name="Debuchy R."/>
            <person name="Gladieux P."/>
            <person name="Hiltunen Thoren M."/>
            <person name="Johannesson H."/>
        </authorList>
    </citation>
    <scope>NUCLEOTIDE SEQUENCE [LARGE SCALE GENOMIC DNA]</scope>
    <source>
        <strain evidence="1 2">FGSC 10403</strain>
    </source>
</reference>
<evidence type="ECO:0000313" key="1">
    <source>
        <dbReference type="EMBL" id="KAK3491124.1"/>
    </source>
</evidence>
<proteinExistence type="predicted"/>
<comment type="caution">
    <text evidence="1">The sequence shown here is derived from an EMBL/GenBank/DDBJ whole genome shotgun (WGS) entry which is preliminary data.</text>
</comment>
<protein>
    <submittedName>
        <fullName evidence="1">Uncharacterized protein</fullName>
    </submittedName>
</protein>
<sequence>MHTIQPQATVLRVPGGGGCISPPNPEGPRYKRFIRAGIVLSYYRDHVVQMC</sequence>
<organism evidence="1 2">
    <name type="scientific">Neurospora hispaniola</name>
    <dbReference type="NCBI Taxonomy" id="588809"/>
    <lineage>
        <taxon>Eukaryota</taxon>
        <taxon>Fungi</taxon>
        <taxon>Dikarya</taxon>
        <taxon>Ascomycota</taxon>
        <taxon>Pezizomycotina</taxon>
        <taxon>Sordariomycetes</taxon>
        <taxon>Sordariomycetidae</taxon>
        <taxon>Sordariales</taxon>
        <taxon>Sordariaceae</taxon>
        <taxon>Neurospora</taxon>
    </lineage>
</organism>
<dbReference type="Proteomes" id="UP001285908">
    <property type="component" value="Unassembled WGS sequence"/>
</dbReference>
<evidence type="ECO:0000313" key="2">
    <source>
        <dbReference type="Proteomes" id="UP001285908"/>
    </source>
</evidence>
<dbReference type="AlphaFoldDB" id="A0AAJ0I6T5"/>
<dbReference type="GeneID" id="87875016"/>
<name>A0AAJ0I6T5_9PEZI</name>
<dbReference type="EMBL" id="JAULSX010000005">
    <property type="protein sequence ID" value="KAK3491124.1"/>
    <property type="molecule type" value="Genomic_DNA"/>
</dbReference>
<gene>
    <name evidence="1" type="ORF">B0T23DRAFT_383216</name>
</gene>
<dbReference type="RefSeq" id="XP_062692307.1">
    <property type="nucleotide sequence ID" value="XM_062837394.1"/>
</dbReference>
<accession>A0AAJ0I6T5</accession>